<protein>
    <submittedName>
        <fullName evidence="2">Uncharacterized protein</fullName>
    </submittedName>
</protein>
<name>A0A9P4XWU8_CRYP1</name>
<accession>A0A9P4XWU8</accession>
<dbReference type="AlphaFoldDB" id="A0A9P4XWU8"/>
<proteinExistence type="predicted"/>
<feature type="compositionally biased region" description="Polar residues" evidence="1">
    <location>
        <begin position="57"/>
        <end position="69"/>
    </location>
</feature>
<dbReference type="RefSeq" id="XP_040773246.1">
    <property type="nucleotide sequence ID" value="XM_040920773.1"/>
</dbReference>
<organism evidence="2 3">
    <name type="scientific">Cryphonectria parasitica (strain ATCC 38755 / EP155)</name>
    <dbReference type="NCBI Taxonomy" id="660469"/>
    <lineage>
        <taxon>Eukaryota</taxon>
        <taxon>Fungi</taxon>
        <taxon>Dikarya</taxon>
        <taxon>Ascomycota</taxon>
        <taxon>Pezizomycotina</taxon>
        <taxon>Sordariomycetes</taxon>
        <taxon>Sordariomycetidae</taxon>
        <taxon>Diaporthales</taxon>
        <taxon>Cryphonectriaceae</taxon>
        <taxon>Cryphonectria-Endothia species complex</taxon>
        <taxon>Cryphonectria</taxon>
    </lineage>
</organism>
<keyword evidence="3" id="KW-1185">Reference proteome</keyword>
<evidence type="ECO:0000256" key="1">
    <source>
        <dbReference type="SAM" id="MobiDB-lite"/>
    </source>
</evidence>
<evidence type="ECO:0000313" key="2">
    <source>
        <dbReference type="EMBL" id="KAF3762267.1"/>
    </source>
</evidence>
<feature type="region of interest" description="Disordered" evidence="1">
    <location>
        <begin position="27"/>
        <end position="91"/>
    </location>
</feature>
<evidence type="ECO:0000313" key="3">
    <source>
        <dbReference type="Proteomes" id="UP000803844"/>
    </source>
</evidence>
<reference evidence="2" key="1">
    <citation type="journal article" date="2020" name="Phytopathology">
        <title>Genome sequence of the chestnut blight fungus Cryphonectria parasitica EP155: A fundamental resource for an archetypical invasive plant pathogen.</title>
        <authorList>
            <person name="Crouch J.A."/>
            <person name="Dawe A."/>
            <person name="Aerts A."/>
            <person name="Barry K."/>
            <person name="Churchill A.C.L."/>
            <person name="Grimwood J."/>
            <person name="Hillman B."/>
            <person name="Milgroom M.G."/>
            <person name="Pangilinan J."/>
            <person name="Smith M."/>
            <person name="Salamov A."/>
            <person name="Schmutz J."/>
            <person name="Yadav J."/>
            <person name="Grigoriev I.V."/>
            <person name="Nuss D."/>
        </authorList>
    </citation>
    <scope>NUCLEOTIDE SEQUENCE</scope>
    <source>
        <strain evidence="2">EP155</strain>
    </source>
</reference>
<dbReference type="Proteomes" id="UP000803844">
    <property type="component" value="Unassembled WGS sequence"/>
</dbReference>
<gene>
    <name evidence="2" type="ORF">M406DRAFT_332650</name>
</gene>
<sequence length="103" mass="10725">MGKWGFGSGPVQYGVYSILAPPQVPTKATKVEPNRTPLPVLGRPGDKEWPGKGGKQKQLNSTPVSSEGSTHSRHALAGSGGRAGGEEQEAGYDVGCCWTKDGC</sequence>
<dbReference type="EMBL" id="MU032350">
    <property type="protein sequence ID" value="KAF3762267.1"/>
    <property type="molecule type" value="Genomic_DNA"/>
</dbReference>
<dbReference type="GeneID" id="63837902"/>
<comment type="caution">
    <text evidence="2">The sequence shown here is derived from an EMBL/GenBank/DDBJ whole genome shotgun (WGS) entry which is preliminary data.</text>
</comment>